<dbReference type="AlphaFoldDB" id="K0TN37"/>
<evidence type="ECO:0000313" key="2">
    <source>
        <dbReference type="EMBL" id="EJK76806.1"/>
    </source>
</evidence>
<evidence type="ECO:0000313" key="3">
    <source>
        <dbReference type="Proteomes" id="UP000266841"/>
    </source>
</evidence>
<gene>
    <name evidence="2" type="ORF">THAOC_01410</name>
</gene>
<keyword evidence="3" id="KW-1185">Reference proteome</keyword>
<sequence length="231" mass="25166">MMSLTSFLGGTRSLTSTLGDVPQKFVDLNIFVYRSSISQSRVLARGWTLITVIAKVARPGMSGLAYLVASQSGGRRRWLRRGPVLVGDKSSRLEVKFQKRQTTSNEPDDIRRTTSSAVRRRHDPELRVAAKALAEELAAARPGPGGSVDGTYPPTVCLKEEEWRTLWTAPGRSNLCLSLSVSRFPTITLLYLSIYLSIYLARAGQRHGAACGAPNLADAADKNSTQTIETG</sequence>
<evidence type="ECO:0000256" key="1">
    <source>
        <dbReference type="SAM" id="MobiDB-lite"/>
    </source>
</evidence>
<feature type="region of interest" description="Disordered" evidence="1">
    <location>
        <begin position="98"/>
        <end position="118"/>
    </location>
</feature>
<reference evidence="2 3" key="1">
    <citation type="journal article" date="2012" name="Genome Biol.">
        <title>Genome and low-iron response of an oceanic diatom adapted to chronic iron limitation.</title>
        <authorList>
            <person name="Lommer M."/>
            <person name="Specht M."/>
            <person name="Roy A.S."/>
            <person name="Kraemer L."/>
            <person name="Andreson R."/>
            <person name="Gutowska M.A."/>
            <person name="Wolf J."/>
            <person name="Bergner S.V."/>
            <person name="Schilhabel M.B."/>
            <person name="Klostermeier U.C."/>
            <person name="Beiko R.G."/>
            <person name="Rosenstiel P."/>
            <person name="Hippler M."/>
            <person name="Laroche J."/>
        </authorList>
    </citation>
    <scope>NUCLEOTIDE SEQUENCE [LARGE SCALE GENOMIC DNA]</scope>
    <source>
        <strain evidence="2 3">CCMP1005</strain>
    </source>
</reference>
<dbReference type="Proteomes" id="UP000266841">
    <property type="component" value="Unassembled WGS sequence"/>
</dbReference>
<dbReference type="EMBL" id="AGNL01001677">
    <property type="protein sequence ID" value="EJK76806.1"/>
    <property type="molecule type" value="Genomic_DNA"/>
</dbReference>
<proteinExistence type="predicted"/>
<comment type="caution">
    <text evidence="2">The sequence shown here is derived from an EMBL/GenBank/DDBJ whole genome shotgun (WGS) entry which is preliminary data.</text>
</comment>
<accession>K0TN37</accession>
<organism evidence="2 3">
    <name type="scientific">Thalassiosira oceanica</name>
    <name type="common">Marine diatom</name>
    <dbReference type="NCBI Taxonomy" id="159749"/>
    <lineage>
        <taxon>Eukaryota</taxon>
        <taxon>Sar</taxon>
        <taxon>Stramenopiles</taxon>
        <taxon>Ochrophyta</taxon>
        <taxon>Bacillariophyta</taxon>
        <taxon>Coscinodiscophyceae</taxon>
        <taxon>Thalassiosirophycidae</taxon>
        <taxon>Thalassiosirales</taxon>
        <taxon>Thalassiosiraceae</taxon>
        <taxon>Thalassiosira</taxon>
    </lineage>
</organism>
<protein>
    <submittedName>
        <fullName evidence="2">Uncharacterized protein</fullName>
    </submittedName>
</protein>
<name>K0TN37_THAOC</name>